<evidence type="ECO:0000256" key="3">
    <source>
        <dbReference type="ARBA" id="ARBA00022490"/>
    </source>
</evidence>
<feature type="compositionally biased region" description="Acidic residues" evidence="5">
    <location>
        <begin position="95"/>
        <end position="104"/>
    </location>
</feature>
<feature type="region of interest" description="Disordered" evidence="5">
    <location>
        <begin position="73"/>
        <end position="237"/>
    </location>
</feature>
<evidence type="ECO:0000313" key="7">
    <source>
        <dbReference type="Proteomes" id="UP001154282"/>
    </source>
</evidence>
<evidence type="ECO:0000256" key="4">
    <source>
        <dbReference type="ARBA" id="ARBA00022553"/>
    </source>
</evidence>
<comment type="caution">
    <text evidence="6">The sequence shown here is derived from an EMBL/GenBank/DDBJ whole genome shotgun (WGS) entry which is preliminary data.</text>
</comment>
<keyword evidence="4" id="KW-0597">Phosphoprotein</keyword>
<keyword evidence="7" id="KW-1185">Reference proteome</keyword>
<feature type="compositionally biased region" description="Basic and acidic residues" evidence="5">
    <location>
        <begin position="201"/>
        <end position="210"/>
    </location>
</feature>
<evidence type="ECO:0008006" key="8">
    <source>
        <dbReference type="Google" id="ProtNLM"/>
    </source>
</evidence>
<dbReference type="EMBL" id="CAMGYJ010000002">
    <property type="protein sequence ID" value="CAI0379175.1"/>
    <property type="molecule type" value="Genomic_DNA"/>
</dbReference>
<proteinExistence type="inferred from homology"/>
<dbReference type="Proteomes" id="UP001154282">
    <property type="component" value="Unassembled WGS sequence"/>
</dbReference>
<keyword evidence="3" id="KW-0963">Cytoplasm</keyword>
<evidence type="ECO:0000256" key="2">
    <source>
        <dbReference type="ARBA" id="ARBA00008332"/>
    </source>
</evidence>
<name>A0AAV0H4H7_9ROSI</name>
<dbReference type="Pfam" id="PF10248">
    <property type="entry name" value="Mlf1IP"/>
    <property type="match status" value="1"/>
</dbReference>
<dbReference type="GO" id="GO:0005737">
    <property type="term" value="C:cytoplasm"/>
    <property type="evidence" value="ECO:0007669"/>
    <property type="project" value="UniProtKB-SubCell"/>
</dbReference>
<reference evidence="6" key="1">
    <citation type="submission" date="2022-08" db="EMBL/GenBank/DDBJ databases">
        <authorList>
            <person name="Gutierrez-Valencia J."/>
        </authorList>
    </citation>
    <scope>NUCLEOTIDE SEQUENCE</scope>
</reference>
<dbReference type="PANTHER" id="PTHR13105">
    <property type="entry name" value="MYELOID LEUKEMIA FACTOR"/>
    <property type="match status" value="1"/>
</dbReference>
<feature type="compositionally biased region" description="Basic and acidic residues" evidence="5">
    <location>
        <begin position="328"/>
        <end position="342"/>
    </location>
</feature>
<comment type="similarity">
    <text evidence="2">Belongs to the MLF family.</text>
</comment>
<organism evidence="6 7">
    <name type="scientific">Linum tenue</name>
    <dbReference type="NCBI Taxonomy" id="586396"/>
    <lineage>
        <taxon>Eukaryota</taxon>
        <taxon>Viridiplantae</taxon>
        <taxon>Streptophyta</taxon>
        <taxon>Embryophyta</taxon>
        <taxon>Tracheophyta</taxon>
        <taxon>Spermatophyta</taxon>
        <taxon>Magnoliopsida</taxon>
        <taxon>eudicotyledons</taxon>
        <taxon>Gunneridae</taxon>
        <taxon>Pentapetalae</taxon>
        <taxon>rosids</taxon>
        <taxon>fabids</taxon>
        <taxon>Malpighiales</taxon>
        <taxon>Linaceae</taxon>
        <taxon>Linum</taxon>
    </lineage>
</organism>
<gene>
    <name evidence="6" type="ORF">LITE_LOCUS2157</name>
</gene>
<evidence type="ECO:0000256" key="5">
    <source>
        <dbReference type="SAM" id="MobiDB-lite"/>
    </source>
</evidence>
<sequence length="357" mass="38938">MQGGRGGGDPFFGFGGDPFAGFGGFGGFGGRRSMLPGLFDGRNPFDDPFFTRPFGGMFESSIFGPHANPFVPMHPPTYIEHQAPVPNRSQGPTIEELESDDEKQDADKERKENSRKHGRSGKGPYVEEVDDEAEGRQHKQLMAENRHNSFSRVQSRPQRQSFVFQSSSVSYGGAGGTYYTSSKTRRTGNDGVRSSSNHRKVTFEESKEADSSTGIASHRISRGLHNKGHTVARKLNSDGNVDSQQILHNIEQDELASFEQAWNGSAGPHLPGWGRNFSGREDMRAIGSGQNNPHTGRGGWALPSTERPKPMIGRPVVNNPVERSGSSRRQDSGKAKHADGRDKHHHSSGWGGGDQAA</sequence>
<feature type="compositionally biased region" description="Basic residues" evidence="5">
    <location>
        <begin position="219"/>
        <end position="232"/>
    </location>
</feature>
<dbReference type="AlphaFoldDB" id="A0AAV0H4H7"/>
<comment type="subcellular location">
    <subcellularLocation>
        <location evidence="1">Cytoplasm</location>
    </subcellularLocation>
</comment>
<evidence type="ECO:0000313" key="6">
    <source>
        <dbReference type="EMBL" id="CAI0379175.1"/>
    </source>
</evidence>
<feature type="region of interest" description="Disordered" evidence="5">
    <location>
        <begin position="262"/>
        <end position="357"/>
    </location>
</feature>
<evidence type="ECO:0000256" key="1">
    <source>
        <dbReference type="ARBA" id="ARBA00004496"/>
    </source>
</evidence>
<protein>
    <recommendedName>
        <fullName evidence="8">Glycine-rich protein</fullName>
    </recommendedName>
</protein>
<accession>A0AAV0H4H7</accession>
<dbReference type="InterPro" id="IPR019376">
    <property type="entry name" value="Myeloid_leukemia_factor"/>
</dbReference>
<feature type="compositionally biased region" description="Low complexity" evidence="5">
    <location>
        <begin position="154"/>
        <end position="182"/>
    </location>
</feature>